<dbReference type="InterPro" id="IPR010982">
    <property type="entry name" value="Lambda_DNA-bd_dom_sf"/>
</dbReference>
<reference evidence="2 3" key="1">
    <citation type="submission" date="2020-08" db="EMBL/GenBank/DDBJ databases">
        <title>Genomic Encyclopedia of Type Strains, Phase III (KMG-III): the genomes of soil and plant-associated and newly described type strains.</title>
        <authorList>
            <person name="Whitman W."/>
        </authorList>
    </citation>
    <scope>NUCLEOTIDE SEQUENCE [LARGE SCALE GENOMIC DNA]</scope>
    <source>
        <strain evidence="2 3">CECT 4462</strain>
    </source>
</reference>
<dbReference type="Gene3D" id="1.10.260.40">
    <property type="entry name" value="lambda repressor-like DNA-binding domains"/>
    <property type="match status" value="1"/>
</dbReference>
<comment type="caution">
    <text evidence="2">The sequence shown here is derived from an EMBL/GenBank/DDBJ whole genome shotgun (WGS) entry which is preliminary data.</text>
</comment>
<dbReference type="Proteomes" id="UP000549250">
    <property type="component" value="Unassembled WGS sequence"/>
</dbReference>
<protein>
    <submittedName>
        <fullName evidence="2">Transcriptional regulator with XRE-family HTH domain</fullName>
    </submittedName>
</protein>
<dbReference type="InterPro" id="IPR001387">
    <property type="entry name" value="Cro/C1-type_HTH"/>
</dbReference>
<proteinExistence type="predicted"/>
<organism evidence="2 3">
    <name type="scientific">Azomonas macrocytogenes</name>
    <name type="common">Azotobacter macrocytogenes</name>
    <dbReference type="NCBI Taxonomy" id="69962"/>
    <lineage>
        <taxon>Bacteria</taxon>
        <taxon>Pseudomonadati</taxon>
        <taxon>Pseudomonadota</taxon>
        <taxon>Gammaproteobacteria</taxon>
        <taxon>Pseudomonadales</taxon>
        <taxon>Pseudomonadaceae</taxon>
        <taxon>Azomonas</taxon>
    </lineage>
</organism>
<gene>
    <name evidence="2" type="ORF">FHR87_000553</name>
</gene>
<dbReference type="GO" id="GO:0003677">
    <property type="term" value="F:DNA binding"/>
    <property type="evidence" value="ECO:0007669"/>
    <property type="project" value="InterPro"/>
</dbReference>
<dbReference type="CDD" id="cd00093">
    <property type="entry name" value="HTH_XRE"/>
    <property type="match status" value="1"/>
</dbReference>
<dbReference type="PROSITE" id="PS50943">
    <property type="entry name" value="HTH_CROC1"/>
    <property type="match status" value="1"/>
</dbReference>
<evidence type="ECO:0000259" key="1">
    <source>
        <dbReference type="PROSITE" id="PS50943"/>
    </source>
</evidence>
<feature type="domain" description="HTH cro/C1-type" evidence="1">
    <location>
        <begin position="40"/>
        <end position="74"/>
    </location>
</feature>
<dbReference type="RefSeq" id="WP_183165184.1">
    <property type="nucleotide sequence ID" value="NZ_JACHXI010000002.1"/>
</dbReference>
<sequence length="135" mass="15552">MNEKTEFAERLRNAMLTAGYPDRPAVLEREFNSRYWGRSVTFQAASRWLRGQSIPSQDKLQVLAKWLDVEPQTLRFGEPSIRSCTSAIQVQETSANYYLERETFEAFLSLSTPQRKIVREVILAFAKASQADKTE</sequence>
<name>A0A839T0V3_AZOMA</name>
<evidence type="ECO:0000313" key="2">
    <source>
        <dbReference type="EMBL" id="MBB3102180.1"/>
    </source>
</evidence>
<dbReference type="SUPFAM" id="SSF47413">
    <property type="entry name" value="lambda repressor-like DNA-binding domains"/>
    <property type="match status" value="1"/>
</dbReference>
<accession>A0A839T0V3</accession>
<evidence type="ECO:0000313" key="3">
    <source>
        <dbReference type="Proteomes" id="UP000549250"/>
    </source>
</evidence>
<dbReference type="AlphaFoldDB" id="A0A839T0V3"/>
<dbReference type="EMBL" id="JACHXI010000002">
    <property type="protein sequence ID" value="MBB3102180.1"/>
    <property type="molecule type" value="Genomic_DNA"/>
</dbReference>
<keyword evidence="3" id="KW-1185">Reference proteome</keyword>